<comment type="caution">
    <text evidence="1">The sequence shown here is derived from an EMBL/GenBank/DDBJ whole genome shotgun (WGS) entry which is preliminary data.</text>
</comment>
<evidence type="ECO:0000313" key="2">
    <source>
        <dbReference type="Proteomes" id="UP001596233"/>
    </source>
</evidence>
<keyword evidence="2" id="KW-1185">Reference proteome</keyword>
<dbReference type="EMBL" id="JBHSTE010000010">
    <property type="protein sequence ID" value="MFC6335085.1"/>
    <property type="molecule type" value="Genomic_DNA"/>
</dbReference>
<proteinExistence type="predicted"/>
<dbReference type="Pfam" id="PF25857">
    <property type="entry name" value="DUF7957"/>
    <property type="match status" value="1"/>
</dbReference>
<name>A0ABW1V8W2_9BACL</name>
<dbReference type="Proteomes" id="UP001596233">
    <property type="component" value="Unassembled WGS sequence"/>
</dbReference>
<sequence length="113" mass="13246">MSEIKMDNNIIYIENVQITFENNIMQVKNEGDRIFVLLSIPPKKTLSYDDCHNIYCYSEGQRMWQVGQRLNGDDTVFTMINLIDSVLYAHDFLGRRFSVNKENGMIDKMNITK</sequence>
<accession>A0ABW1V8W2</accession>
<reference evidence="2" key="1">
    <citation type="journal article" date="2019" name="Int. J. Syst. Evol. Microbiol.">
        <title>The Global Catalogue of Microorganisms (GCM) 10K type strain sequencing project: providing services to taxonomists for standard genome sequencing and annotation.</title>
        <authorList>
            <consortium name="The Broad Institute Genomics Platform"/>
            <consortium name="The Broad Institute Genome Sequencing Center for Infectious Disease"/>
            <person name="Wu L."/>
            <person name="Ma J."/>
        </authorList>
    </citation>
    <scope>NUCLEOTIDE SEQUENCE [LARGE SCALE GENOMIC DNA]</scope>
    <source>
        <strain evidence="2">PCU 280</strain>
    </source>
</reference>
<organism evidence="1 2">
    <name type="scientific">Paenibacillus septentrionalis</name>
    <dbReference type="NCBI Taxonomy" id="429342"/>
    <lineage>
        <taxon>Bacteria</taxon>
        <taxon>Bacillati</taxon>
        <taxon>Bacillota</taxon>
        <taxon>Bacilli</taxon>
        <taxon>Bacillales</taxon>
        <taxon>Paenibacillaceae</taxon>
        <taxon>Paenibacillus</taxon>
    </lineage>
</organism>
<dbReference type="RefSeq" id="WP_379238272.1">
    <property type="nucleotide sequence ID" value="NZ_JBHSTE010000010.1"/>
</dbReference>
<evidence type="ECO:0000313" key="1">
    <source>
        <dbReference type="EMBL" id="MFC6335085.1"/>
    </source>
</evidence>
<protein>
    <submittedName>
        <fullName evidence="1">Uncharacterized protein</fullName>
    </submittedName>
</protein>
<dbReference type="InterPro" id="IPR058263">
    <property type="entry name" value="DUF7957"/>
</dbReference>
<gene>
    <name evidence="1" type="ORF">ACFP56_20835</name>
</gene>